<proteinExistence type="predicted"/>
<dbReference type="InterPro" id="IPR036388">
    <property type="entry name" value="WH-like_DNA-bd_sf"/>
</dbReference>
<evidence type="ECO:0000256" key="1">
    <source>
        <dbReference type="ARBA" id="ARBA00023015"/>
    </source>
</evidence>
<dbReference type="GO" id="GO:0006355">
    <property type="term" value="P:regulation of DNA-templated transcription"/>
    <property type="evidence" value="ECO:0007669"/>
    <property type="project" value="InterPro"/>
</dbReference>
<keyword evidence="3" id="KW-0804">Transcription</keyword>
<feature type="domain" description="HTH crp-type" evidence="5">
    <location>
        <begin position="147"/>
        <end position="220"/>
    </location>
</feature>
<sequence>MELHPQNVRKLPFFRDLPDSLTEKLFQNGRLVRYRKGATVFSSGELLSCAYLLLDGEAMIYNLTRRGNRKIIFILGGGHLLNHNLAASRRTAIFCEASSPLLMLTLPVSFFLQTMDEEPPLARAVLAEYERYIWRLDHQLKNTAGSMRVERKIAAKLWKLGRDFGVSCPEGILIRPELTLTVLADMVGAPRETISRACKQLSARQLLLYRNRHFILPDPEGLAAFYKTV</sequence>
<dbReference type="Gene3D" id="2.60.120.10">
    <property type="entry name" value="Jelly Rolls"/>
    <property type="match status" value="1"/>
</dbReference>
<dbReference type="SMART" id="SM00100">
    <property type="entry name" value="cNMP"/>
    <property type="match status" value="1"/>
</dbReference>
<dbReference type="PROSITE" id="PS51063">
    <property type="entry name" value="HTH_CRP_2"/>
    <property type="match status" value="1"/>
</dbReference>
<dbReference type="InterPro" id="IPR000595">
    <property type="entry name" value="cNMP-bd_dom"/>
</dbReference>
<evidence type="ECO:0000259" key="5">
    <source>
        <dbReference type="PROSITE" id="PS51063"/>
    </source>
</evidence>
<dbReference type="SUPFAM" id="SSF46785">
    <property type="entry name" value="Winged helix' DNA-binding domain"/>
    <property type="match status" value="1"/>
</dbReference>
<dbReference type="InterPro" id="IPR018490">
    <property type="entry name" value="cNMP-bd_dom_sf"/>
</dbReference>
<dbReference type="Proteomes" id="UP000886723">
    <property type="component" value="Unassembled WGS sequence"/>
</dbReference>
<evidence type="ECO:0000313" key="6">
    <source>
        <dbReference type="EMBL" id="HIV13275.1"/>
    </source>
</evidence>
<dbReference type="Pfam" id="PF00027">
    <property type="entry name" value="cNMP_binding"/>
    <property type="match status" value="1"/>
</dbReference>
<keyword evidence="1" id="KW-0805">Transcription regulation</keyword>
<evidence type="ECO:0000256" key="3">
    <source>
        <dbReference type="ARBA" id="ARBA00023163"/>
    </source>
</evidence>
<dbReference type="Gene3D" id="1.10.10.10">
    <property type="entry name" value="Winged helix-like DNA-binding domain superfamily/Winged helix DNA-binding domain"/>
    <property type="match status" value="1"/>
</dbReference>
<dbReference type="EMBL" id="DVON01000190">
    <property type="protein sequence ID" value="HIV13275.1"/>
    <property type="molecule type" value="Genomic_DNA"/>
</dbReference>
<name>A0A9D1NUW1_9FIRM</name>
<dbReference type="AlphaFoldDB" id="A0A9D1NUW1"/>
<organism evidence="6 7">
    <name type="scientific">Candidatus Pullilachnospira stercoravium</name>
    <dbReference type="NCBI Taxonomy" id="2840913"/>
    <lineage>
        <taxon>Bacteria</taxon>
        <taxon>Bacillati</taxon>
        <taxon>Bacillota</taxon>
        <taxon>Clostridia</taxon>
        <taxon>Lachnospirales</taxon>
        <taxon>Lachnospiraceae</taxon>
        <taxon>Lachnospiraceae incertae sedis</taxon>
        <taxon>Candidatus Pullilachnospira</taxon>
    </lineage>
</organism>
<dbReference type="PROSITE" id="PS50042">
    <property type="entry name" value="CNMP_BINDING_3"/>
    <property type="match status" value="1"/>
</dbReference>
<feature type="domain" description="Cyclic nucleotide-binding" evidence="4">
    <location>
        <begin position="13"/>
        <end position="132"/>
    </location>
</feature>
<comment type="caution">
    <text evidence="6">The sequence shown here is derived from an EMBL/GenBank/DDBJ whole genome shotgun (WGS) entry which is preliminary data.</text>
</comment>
<evidence type="ECO:0000259" key="4">
    <source>
        <dbReference type="PROSITE" id="PS50042"/>
    </source>
</evidence>
<dbReference type="SMART" id="SM00419">
    <property type="entry name" value="HTH_CRP"/>
    <property type="match status" value="1"/>
</dbReference>
<evidence type="ECO:0000313" key="7">
    <source>
        <dbReference type="Proteomes" id="UP000886723"/>
    </source>
</evidence>
<reference evidence="6" key="1">
    <citation type="submission" date="2020-10" db="EMBL/GenBank/DDBJ databases">
        <authorList>
            <person name="Gilroy R."/>
        </authorList>
    </citation>
    <scope>NUCLEOTIDE SEQUENCE</scope>
    <source>
        <strain evidence="6">ChiBcec2-4451</strain>
    </source>
</reference>
<keyword evidence="2" id="KW-0238">DNA-binding</keyword>
<reference evidence="6" key="2">
    <citation type="journal article" date="2021" name="PeerJ">
        <title>Extensive microbial diversity within the chicken gut microbiome revealed by metagenomics and culture.</title>
        <authorList>
            <person name="Gilroy R."/>
            <person name="Ravi A."/>
            <person name="Getino M."/>
            <person name="Pursley I."/>
            <person name="Horton D.L."/>
            <person name="Alikhan N.F."/>
            <person name="Baker D."/>
            <person name="Gharbi K."/>
            <person name="Hall N."/>
            <person name="Watson M."/>
            <person name="Adriaenssens E.M."/>
            <person name="Foster-Nyarko E."/>
            <person name="Jarju S."/>
            <person name="Secka A."/>
            <person name="Antonio M."/>
            <person name="Oren A."/>
            <person name="Chaudhuri R.R."/>
            <person name="La Ragione R."/>
            <person name="Hildebrand F."/>
            <person name="Pallen M.J."/>
        </authorList>
    </citation>
    <scope>NUCLEOTIDE SEQUENCE</scope>
    <source>
        <strain evidence="6">ChiBcec2-4451</strain>
    </source>
</reference>
<dbReference type="InterPro" id="IPR012318">
    <property type="entry name" value="HTH_CRP"/>
</dbReference>
<dbReference type="CDD" id="cd00038">
    <property type="entry name" value="CAP_ED"/>
    <property type="match status" value="1"/>
</dbReference>
<dbReference type="GO" id="GO:0003677">
    <property type="term" value="F:DNA binding"/>
    <property type="evidence" value="ECO:0007669"/>
    <property type="project" value="UniProtKB-KW"/>
</dbReference>
<gene>
    <name evidence="6" type="ORF">IAA63_09085</name>
</gene>
<protein>
    <submittedName>
        <fullName evidence="6">Crp/Fnr family transcriptional regulator</fullName>
    </submittedName>
</protein>
<accession>A0A9D1NUW1</accession>
<dbReference type="Pfam" id="PF13545">
    <property type="entry name" value="HTH_Crp_2"/>
    <property type="match status" value="1"/>
</dbReference>
<dbReference type="InterPro" id="IPR014710">
    <property type="entry name" value="RmlC-like_jellyroll"/>
</dbReference>
<dbReference type="InterPro" id="IPR036390">
    <property type="entry name" value="WH_DNA-bd_sf"/>
</dbReference>
<dbReference type="SUPFAM" id="SSF51206">
    <property type="entry name" value="cAMP-binding domain-like"/>
    <property type="match status" value="1"/>
</dbReference>
<evidence type="ECO:0000256" key="2">
    <source>
        <dbReference type="ARBA" id="ARBA00023125"/>
    </source>
</evidence>